<accession>A0A5S4F5L3</accession>
<protein>
    <submittedName>
        <fullName evidence="1">Uncharacterized protein</fullName>
    </submittedName>
</protein>
<dbReference type="AlphaFoldDB" id="A0A5S4F5L3"/>
<evidence type="ECO:0000313" key="2">
    <source>
        <dbReference type="Proteomes" id="UP000309128"/>
    </source>
</evidence>
<sequence length="63" mass="7422">MKLVKTWLNVRSAPRGRVIDKLYPGDRTWGSCKKFGKWRRIHGTEIGRRGHSFGHYLKKIGKR</sequence>
<dbReference type="RefSeq" id="WP_138671102.1">
    <property type="nucleotide sequence ID" value="NZ_VCKY01000158.1"/>
</dbReference>
<dbReference type="EMBL" id="VCKY01000158">
    <property type="protein sequence ID" value="TMR11380.1"/>
    <property type="molecule type" value="Genomic_DNA"/>
</dbReference>
<proteinExistence type="predicted"/>
<gene>
    <name evidence="1" type="ORF">ETD86_35960</name>
</gene>
<name>A0A5S4F5L3_9ACTN</name>
<organism evidence="1 2">
    <name type="scientific">Nonomuraea turkmeniaca</name>
    <dbReference type="NCBI Taxonomy" id="103838"/>
    <lineage>
        <taxon>Bacteria</taxon>
        <taxon>Bacillati</taxon>
        <taxon>Actinomycetota</taxon>
        <taxon>Actinomycetes</taxon>
        <taxon>Streptosporangiales</taxon>
        <taxon>Streptosporangiaceae</taxon>
        <taxon>Nonomuraea</taxon>
    </lineage>
</organism>
<reference evidence="1 2" key="1">
    <citation type="submission" date="2019-05" db="EMBL/GenBank/DDBJ databases">
        <title>Draft genome sequence of Nonomuraea turkmeniaca DSM 43926.</title>
        <authorList>
            <person name="Saricaoglu S."/>
            <person name="Isik K."/>
        </authorList>
    </citation>
    <scope>NUCLEOTIDE SEQUENCE [LARGE SCALE GENOMIC DNA]</scope>
    <source>
        <strain evidence="1 2">DSM 43926</strain>
    </source>
</reference>
<dbReference type="Proteomes" id="UP000309128">
    <property type="component" value="Unassembled WGS sequence"/>
</dbReference>
<dbReference type="OrthoDB" id="3541500at2"/>
<evidence type="ECO:0000313" key="1">
    <source>
        <dbReference type="EMBL" id="TMR11380.1"/>
    </source>
</evidence>
<comment type="caution">
    <text evidence="1">The sequence shown here is derived from an EMBL/GenBank/DDBJ whole genome shotgun (WGS) entry which is preliminary data.</text>
</comment>
<keyword evidence="2" id="KW-1185">Reference proteome</keyword>